<evidence type="ECO:0000313" key="3">
    <source>
        <dbReference type="Proteomes" id="UP000503129"/>
    </source>
</evidence>
<dbReference type="Proteomes" id="UP000503129">
    <property type="component" value="Chromosome"/>
</dbReference>
<keyword evidence="3" id="KW-1185">Reference proteome</keyword>
<accession>A0A856ML75</accession>
<feature type="region of interest" description="Disordered" evidence="1">
    <location>
        <begin position="21"/>
        <end position="40"/>
    </location>
</feature>
<evidence type="ECO:0000256" key="1">
    <source>
        <dbReference type="SAM" id="MobiDB-lite"/>
    </source>
</evidence>
<protein>
    <submittedName>
        <fullName evidence="2">Uncharacterized protein</fullName>
    </submittedName>
</protein>
<name>A0A856ML75_9CYAN</name>
<organism evidence="2 3">
    <name type="scientific">Brasilonema sennae CENA114</name>
    <dbReference type="NCBI Taxonomy" id="415709"/>
    <lineage>
        <taxon>Bacteria</taxon>
        <taxon>Bacillati</taxon>
        <taxon>Cyanobacteriota</taxon>
        <taxon>Cyanophyceae</taxon>
        <taxon>Nostocales</taxon>
        <taxon>Scytonemataceae</taxon>
        <taxon>Brasilonema</taxon>
        <taxon>Bromeliae group (in: Brasilonema)</taxon>
    </lineage>
</organism>
<feature type="compositionally biased region" description="Basic residues" evidence="1">
    <location>
        <begin position="25"/>
        <end position="34"/>
    </location>
</feature>
<dbReference type="AlphaFoldDB" id="A0A856ML75"/>
<evidence type="ECO:0000313" key="2">
    <source>
        <dbReference type="EMBL" id="QDL10880.1"/>
    </source>
</evidence>
<gene>
    <name evidence="2" type="ORF">DP114_25900</name>
</gene>
<sequence>MDVPPAKFAVGAEEPAPCGGTPKVCRGKQPKRRALTVDASGVTQRRKKAIAPIWQQFSIG</sequence>
<dbReference type="EMBL" id="CP030118">
    <property type="protein sequence ID" value="QDL10880.1"/>
    <property type="molecule type" value="Genomic_DNA"/>
</dbReference>
<reference evidence="2 3" key="1">
    <citation type="submission" date="2018-06" db="EMBL/GenBank/DDBJ databases">
        <title>Comparative genomics of Brasilonema spp. strains.</title>
        <authorList>
            <person name="Alvarenga D.O."/>
            <person name="Fiore M.F."/>
            <person name="Varani A.M."/>
        </authorList>
    </citation>
    <scope>NUCLEOTIDE SEQUENCE [LARGE SCALE GENOMIC DNA]</scope>
    <source>
        <strain evidence="2 3">CENA114</strain>
    </source>
</reference>
<proteinExistence type="predicted"/>
<dbReference type="KEGG" id="bsen:DP114_25900"/>